<evidence type="ECO:0000313" key="3">
    <source>
        <dbReference type="Proteomes" id="UP000053700"/>
    </source>
</evidence>
<accession>A0A091U981</accession>
<reference evidence="2 3" key="1">
    <citation type="submission" date="2014-04" db="EMBL/GenBank/DDBJ databases">
        <title>Genome evolution of avian class.</title>
        <authorList>
            <person name="Zhang G."/>
            <person name="Li C."/>
        </authorList>
    </citation>
    <scope>NUCLEOTIDE SEQUENCE [LARGE SCALE GENOMIC DNA]</scope>
    <source>
        <strain evidence="2">BGI_N337</strain>
    </source>
</reference>
<dbReference type="InterPro" id="IPR045206">
    <property type="entry name" value="Maestro_heat-like_prot"/>
</dbReference>
<feature type="non-terminal residue" evidence="2">
    <location>
        <position position="1"/>
    </location>
</feature>
<dbReference type="PANTHER" id="PTHR23120:SF42">
    <property type="entry name" value="MAESTRO HEAT-LIKE REPEAT FAMILY MEMBER 3"/>
    <property type="match status" value="1"/>
</dbReference>
<evidence type="ECO:0000313" key="2">
    <source>
        <dbReference type="EMBL" id="KFQ86420.1"/>
    </source>
</evidence>
<dbReference type="AlphaFoldDB" id="A0A091U981"/>
<dbReference type="GO" id="GO:0005737">
    <property type="term" value="C:cytoplasm"/>
    <property type="evidence" value="ECO:0007669"/>
    <property type="project" value="TreeGrafter"/>
</dbReference>
<proteinExistence type="predicted"/>
<keyword evidence="3" id="KW-1185">Reference proteome</keyword>
<sequence>KMQVLLPYIMELLQDGNTDTQMKALVVLRNVVGHLERKEASLIAVQLMEELPLLFDNESSQLRELSICLFRELVESVVERNKRMKNNMQWVLVPLFFHMSDQADSVAK</sequence>
<dbReference type="PANTHER" id="PTHR23120">
    <property type="entry name" value="MAESTRO-RELATED HEAT DOMAIN-CONTAINING"/>
    <property type="match status" value="1"/>
</dbReference>
<dbReference type="OrthoDB" id="9421177at2759"/>
<dbReference type="InterPro" id="IPR016024">
    <property type="entry name" value="ARM-type_fold"/>
</dbReference>
<evidence type="ECO:0000259" key="1">
    <source>
        <dbReference type="Pfam" id="PF23227"/>
    </source>
</evidence>
<dbReference type="InterPro" id="IPR011989">
    <property type="entry name" value="ARM-like"/>
</dbReference>
<dbReference type="Pfam" id="PF23227">
    <property type="entry name" value="HEAT_MROH2B_C"/>
    <property type="match status" value="1"/>
</dbReference>
<organism evidence="2 3">
    <name type="scientific">Phoenicopterus ruber ruber</name>
    <dbReference type="NCBI Taxonomy" id="9218"/>
    <lineage>
        <taxon>Eukaryota</taxon>
        <taxon>Metazoa</taxon>
        <taxon>Chordata</taxon>
        <taxon>Craniata</taxon>
        <taxon>Vertebrata</taxon>
        <taxon>Euteleostomi</taxon>
        <taxon>Archelosauria</taxon>
        <taxon>Archosauria</taxon>
        <taxon>Dinosauria</taxon>
        <taxon>Saurischia</taxon>
        <taxon>Theropoda</taxon>
        <taxon>Coelurosauria</taxon>
        <taxon>Aves</taxon>
        <taxon>Neognathae</taxon>
        <taxon>Neoaves</taxon>
        <taxon>Mirandornithes</taxon>
        <taxon>Phoenicopteriformes</taxon>
        <taxon>Phoenicopteridae</taxon>
        <taxon>Phoenicopterus</taxon>
    </lineage>
</organism>
<dbReference type="InterPro" id="IPR055406">
    <property type="entry name" value="HEAT_Maestro"/>
</dbReference>
<name>A0A091U981_PHORB</name>
<feature type="domain" description="Maestro/Maestro-like HEAT-repeats" evidence="1">
    <location>
        <begin position="2"/>
        <end position="108"/>
    </location>
</feature>
<dbReference type="EMBL" id="KK420393">
    <property type="protein sequence ID" value="KFQ86420.1"/>
    <property type="molecule type" value="Genomic_DNA"/>
</dbReference>
<feature type="non-terminal residue" evidence="2">
    <location>
        <position position="108"/>
    </location>
</feature>
<protein>
    <recommendedName>
        <fullName evidence="1">Maestro/Maestro-like HEAT-repeats domain-containing protein</fullName>
    </recommendedName>
</protein>
<gene>
    <name evidence="2" type="ORF">N337_04196</name>
</gene>
<dbReference type="SUPFAM" id="SSF48371">
    <property type="entry name" value="ARM repeat"/>
    <property type="match status" value="1"/>
</dbReference>
<dbReference type="Proteomes" id="UP000053700">
    <property type="component" value="Unassembled WGS sequence"/>
</dbReference>
<dbReference type="Gene3D" id="1.25.10.10">
    <property type="entry name" value="Leucine-rich Repeat Variant"/>
    <property type="match status" value="1"/>
</dbReference>